<dbReference type="OrthoDB" id="273196at2759"/>
<evidence type="ECO:0000313" key="3">
    <source>
        <dbReference type="Proteomes" id="UP000674318"/>
    </source>
</evidence>
<reference evidence="2 3" key="1">
    <citation type="submission" date="2021-02" db="EMBL/GenBank/DDBJ databases">
        <title>Porcisia hertigi Genome sequencing and assembly.</title>
        <authorList>
            <person name="Almutairi H."/>
            <person name="Gatherer D."/>
        </authorList>
    </citation>
    <scope>NUCLEOTIDE SEQUENCE [LARGE SCALE GENOMIC DNA]</scope>
    <source>
        <strain evidence="2 3">C119</strain>
    </source>
</reference>
<gene>
    <name evidence="2" type="ORF">JKF63_01192</name>
</gene>
<name>A0A836IDY9_9TRYP</name>
<sequence>MFEKRGNWKAALYTRRPRFLEAGLRPLPAFSPQRAKASGLDTAATLVKDGSCTQSSVLREVGDDTYSSASRTVVLAALSANVLAMRVKPVSAAHETLRHALGTRDAYRIFCAVLREQQASIDSSCGELEGLLMNLEGEAESLAAVACSCVAVAMSPSDWPPWVSARFVATGAAAVPFVFNQAPAGAGKAVVAGEALKEMKDVSATASPLRITAAEVLSRIAARLPSQGACRSASSPSLLFLKWLTLLCGVTMAHASKVALRLAAEVSRVSLDAAGVALAAFCASHTLTAVRSNDDSAVVTVGHTKEAWWLSLWMQLTQPSTQPPLLPPFSLDAVIASPAVCVWSDGLTPADLRERRISWHLHCLVASKEVSSAARLLAGACGDTSRARQGKAELDVWTDQGASIPVLASTQAELLTALPPHLLEEGGLGEELTKSLVRHLRRVQPQPKPPAQRPWSGVPHSLSFVPTVTANAVLYARMLQYLLTSTTHVRTGDSYVRYLHDLSLLLSQGSIYALAASLVPAGQPLKTVMVATKDTHREGHTQQLIGALREVVDSLCGEPISRLAASPIADHPLTEDGVDFTQKPLLPGSAPSSDGTAPLEGEGERKVARRKERQTLVEGATAHPRDAMSWRWREDVLSNVDGAVQAAVRLLTSLLQLCSSRKDSLPLRAAKPKWRQELHERTAVRAHKYELLLQELPHTELRAVLQTLLGHGYIREGSLLGVSLVRCEQVDLRYYTLPLLGSLYLAVSSPLFASTPAHAACVRTSPPSSSSATSFTDAESSAESERQAVYRMYRRRLQIYGNADLNVTIPSYPPTTDFHTPSGGEGEHRDGAAAPTRSDSDCPAAATTTALVRTPENRLVQALALASTRPATSLAGYSRAEFANCLLNRRVDAPGRGIVVDVGSAGIFHDYAGGGGTGGVFGPWHRTGVVTW</sequence>
<proteinExistence type="predicted"/>
<organism evidence="2 3">
    <name type="scientific">Porcisia hertigi</name>
    <dbReference type="NCBI Taxonomy" id="2761500"/>
    <lineage>
        <taxon>Eukaryota</taxon>
        <taxon>Discoba</taxon>
        <taxon>Euglenozoa</taxon>
        <taxon>Kinetoplastea</taxon>
        <taxon>Metakinetoplastina</taxon>
        <taxon>Trypanosomatida</taxon>
        <taxon>Trypanosomatidae</taxon>
        <taxon>Leishmaniinae</taxon>
        <taxon>Porcisia</taxon>
    </lineage>
</organism>
<feature type="region of interest" description="Disordered" evidence="1">
    <location>
        <begin position="574"/>
        <end position="622"/>
    </location>
</feature>
<dbReference type="EMBL" id="JAFJZO010000035">
    <property type="protein sequence ID" value="KAG5492613.1"/>
    <property type="molecule type" value="Genomic_DNA"/>
</dbReference>
<dbReference type="RefSeq" id="XP_067753397.1">
    <property type="nucleotide sequence ID" value="XM_067897240.1"/>
</dbReference>
<evidence type="ECO:0000313" key="2">
    <source>
        <dbReference type="EMBL" id="KAG5492613.1"/>
    </source>
</evidence>
<dbReference type="GeneID" id="94287317"/>
<dbReference type="KEGG" id="phet:94287317"/>
<keyword evidence="3" id="KW-1185">Reference proteome</keyword>
<protein>
    <submittedName>
        <fullName evidence="2">Uncharacterized protein</fullName>
    </submittedName>
</protein>
<dbReference type="Proteomes" id="UP000674318">
    <property type="component" value="Chromosome 35"/>
</dbReference>
<feature type="region of interest" description="Disordered" evidence="1">
    <location>
        <begin position="811"/>
        <end position="842"/>
    </location>
</feature>
<accession>A0A836IDY9</accession>
<evidence type="ECO:0000256" key="1">
    <source>
        <dbReference type="SAM" id="MobiDB-lite"/>
    </source>
</evidence>
<dbReference type="AlphaFoldDB" id="A0A836IDY9"/>
<comment type="caution">
    <text evidence="2">The sequence shown here is derived from an EMBL/GenBank/DDBJ whole genome shotgun (WGS) entry which is preliminary data.</text>
</comment>